<evidence type="ECO:0000256" key="10">
    <source>
        <dbReference type="ARBA" id="ARBA00022840"/>
    </source>
</evidence>
<dbReference type="PANTHER" id="PTHR44329:SF262">
    <property type="entry name" value="RAF HOMOLOG SERINE_THREONINE-PROTEIN KINASE RAF"/>
    <property type="match status" value="1"/>
</dbReference>
<dbReference type="InterPro" id="IPR002219">
    <property type="entry name" value="PKC_DAG/PE"/>
</dbReference>
<keyword evidence="4" id="KW-0723">Serine/threonine-protein kinase</keyword>
<gene>
    <name evidence="19" type="ORF">CLODIP_2_CD01502</name>
</gene>
<keyword evidence="10 13" id="KW-0067">ATP-binding</keyword>
<dbReference type="FunFam" id="2.30.18.10:FF:000001">
    <property type="entry name" value="Transcription initiation factor IIA subunit 2"/>
    <property type="match status" value="1"/>
</dbReference>
<dbReference type="SUPFAM" id="SSF54236">
    <property type="entry name" value="Ubiquitin-like"/>
    <property type="match status" value="1"/>
</dbReference>
<dbReference type="SMART" id="SM00455">
    <property type="entry name" value="RBD"/>
    <property type="match status" value="1"/>
</dbReference>
<dbReference type="Gene3D" id="2.30.18.10">
    <property type="entry name" value="Transcription factor IIA (TFIIA), beta-barrel domain"/>
    <property type="match status" value="1"/>
</dbReference>
<dbReference type="GO" id="GO:0005672">
    <property type="term" value="C:transcription factor TFIIA complex"/>
    <property type="evidence" value="ECO:0007669"/>
    <property type="project" value="InterPro"/>
</dbReference>
<keyword evidence="14" id="KW-0175">Coiled coil</keyword>
<dbReference type="GO" id="GO:0046872">
    <property type="term" value="F:metal ion binding"/>
    <property type="evidence" value="ECO:0007669"/>
    <property type="project" value="UniProtKB-KW"/>
</dbReference>
<dbReference type="InterPro" id="IPR001245">
    <property type="entry name" value="Ser-Thr/Tyr_kinase_cat_dom"/>
</dbReference>
<evidence type="ECO:0000313" key="19">
    <source>
        <dbReference type="EMBL" id="CAB3366174.1"/>
    </source>
</evidence>
<dbReference type="CDD" id="cd20811">
    <property type="entry name" value="C1_Raf"/>
    <property type="match status" value="1"/>
</dbReference>
<evidence type="ECO:0000256" key="5">
    <source>
        <dbReference type="ARBA" id="ARBA00022679"/>
    </source>
</evidence>
<comment type="similarity">
    <text evidence="2">Belongs to the protein kinase superfamily. TKL Ser/Thr protein kinase family. RAF subfamily.</text>
</comment>
<dbReference type="InterPro" id="IPR008271">
    <property type="entry name" value="Ser/Thr_kinase_AS"/>
</dbReference>
<feature type="domain" description="RBD" evidence="18">
    <location>
        <begin position="131"/>
        <end position="201"/>
    </location>
</feature>
<dbReference type="PROSITE" id="PS00108">
    <property type="entry name" value="PROTEIN_KINASE_ST"/>
    <property type="match status" value="1"/>
</dbReference>
<dbReference type="InterPro" id="IPR003116">
    <property type="entry name" value="RBD_dom"/>
</dbReference>
<dbReference type="Pfam" id="PF02196">
    <property type="entry name" value="RBD"/>
    <property type="match status" value="1"/>
</dbReference>
<protein>
    <recommendedName>
        <fullName evidence="3">non-specific serine/threonine protein kinase</fullName>
        <ecNumber evidence="3">2.7.11.1</ecNumber>
    </recommendedName>
</protein>
<dbReference type="PANTHER" id="PTHR44329">
    <property type="entry name" value="SERINE/THREONINE-PROTEIN KINASE TNNI3K-RELATED"/>
    <property type="match status" value="1"/>
</dbReference>
<dbReference type="SUPFAM" id="SSF57889">
    <property type="entry name" value="Cysteine-rich domain"/>
    <property type="match status" value="1"/>
</dbReference>
<proteinExistence type="inferred from homology"/>
<feature type="region of interest" description="Disordered" evidence="15">
    <location>
        <begin position="97"/>
        <end position="116"/>
    </location>
</feature>
<evidence type="ECO:0000256" key="11">
    <source>
        <dbReference type="ARBA" id="ARBA00023163"/>
    </source>
</evidence>
<keyword evidence="6" id="KW-0479">Metal-binding</keyword>
<dbReference type="InterPro" id="IPR017441">
    <property type="entry name" value="Protein_kinase_ATP_BS"/>
</dbReference>
<dbReference type="Gene3D" id="3.30.60.20">
    <property type="match status" value="1"/>
</dbReference>
<evidence type="ECO:0000256" key="2">
    <source>
        <dbReference type="ARBA" id="ARBA00010507"/>
    </source>
</evidence>
<dbReference type="SMART" id="SM00109">
    <property type="entry name" value="C1"/>
    <property type="match status" value="1"/>
</dbReference>
<dbReference type="InterPro" id="IPR051681">
    <property type="entry name" value="Ser/Thr_Kinases-Pseudokinases"/>
</dbReference>
<dbReference type="SUPFAM" id="SSF56112">
    <property type="entry name" value="Protein kinase-like (PK-like)"/>
    <property type="match status" value="1"/>
</dbReference>
<feature type="binding site" evidence="13">
    <location>
        <position position="426"/>
    </location>
    <ligand>
        <name>ATP</name>
        <dbReference type="ChEBI" id="CHEBI:30616"/>
    </ligand>
</feature>
<organism evidence="19 20">
    <name type="scientific">Cloeon dipterum</name>
    <dbReference type="NCBI Taxonomy" id="197152"/>
    <lineage>
        <taxon>Eukaryota</taxon>
        <taxon>Metazoa</taxon>
        <taxon>Ecdysozoa</taxon>
        <taxon>Arthropoda</taxon>
        <taxon>Hexapoda</taxon>
        <taxon>Insecta</taxon>
        <taxon>Pterygota</taxon>
        <taxon>Palaeoptera</taxon>
        <taxon>Ephemeroptera</taxon>
        <taxon>Pisciforma</taxon>
        <taxon>Baetidae</taxon>
        <taxon>Cloeon</taxon>
    </lineage>
</organism>
<evidence type="ECO:0000256" key="15">
    <source>
        <dbReference type="SAM" id="MobiDB-lite"/>
    </source>
</evidence>
<keyword evidence="20" id="KW-1185">Reference proteome</keyword>
<evidence type="ECO:0000259" key="17">
    <source>
        <dbReference type="PROSITE" id="PS50081"/>
    </source>
</evidence>
<evidence type="ECO:0000313" key="20">
    <source>
        <dbReference type="Proteomes" id="UP000494165"/>
    </source>
</evidence>
<reference evidence="19 20" key="1">
    <citation type="submission" date="2020-04" db="EMBL/GenBank/DDBJ databases">
        <authorList>
            <person name="Alioto T."/>
            <person name="Alioto T."/>
            <person name="Gomez Garrido J."/>
        </authorList>
    </citation>
    <scope>NUCLEOTIDE SEQUENCE [LARGE SCALE GENOMIC DNA]</scope>
</reference>
<feature type="region of interest" description="Disordered" evidence="15">
    <location>
        <begin position="343"/>
        <end position="377"/>
    </location>
</feature>
<comment type="subcellular location">
    <subcellularLocation>
        <location evidence="1">Nucleus</location>
    </subcellularLocation>
</comment>
<feature type="compositionally biased region" description="Polar residues" evidence="15">
    <location>
        <begin position="352"/>
        <end position="362"/>
    </location>
</feature>
<dbReference type="SUPFAM" id="SSF47396">
    <property type="entry name" value="Transcription factor IIA (TFIIA), alpha-helical domain"/>
    <property type="match status" value="1"/>
</dbReference>
<dbReference type="Gene3D" id="1.10.287.190">
    <property type="entry name" value="Transcription factor IIA gamma subunit, alpha-helical domain"/>
    <property type="match status" value="1"/>
</dbReference>
<dbReference type="GO" id="GO:0004709">
    <property type="term" value="F:MAP kinase kinase kinase activity"/>
    <property type="evidence" value="ECO:0007669"/>
    <property type="project" value="TreeGrafter"/>
</dbReference>
<dbReference type="GO" id="GO:0006367">
    <property type="term" value="P:transcription initiation at RNA polymerase II promoter"/>
    <property type="evidence" value="ECO:0007669"/>
    <property type="project" value="InterPro"/>
</dbReference>
<evidence type="ECO:0000256" key="13">
    <source>
        <dbReference type="PROSITE-ProRule" id="PRU10141"/>
    </source>
</evidence>
<keyword evidence="7 13" id="KW-0547">Nucleotide-binding</keyword>
<feature type="compositionally biased region" description="Polar residues" evidence="15">
    <location>
        <begin position="13"/>
        <end position="28"/>
    </location>
</feature>
<feature type="domain" description="Phorbol-ester/DAG-type" evidence="17">
    <location>
        <begin position="211"/>
        <end position="257"/>
    </location>
</feature>
<dbReference type="Gene3D" id="3.10.20.90">
    <property type="entry name" value="Phosphatidylinositol 3-kinase Catalytic Subunit, Chain A, domain 1"/>
    <property type="match status" value="1"/>
</dbReference>
<evidence type="ECO:0000259" key="16">
    <source>
        <dbReference type="PROSITE" id="PS50011"/>
    </source>
</evidence>
<dbReference type="Gene3D" id="1.10.510.10">
    <property type="entry name" value="Transferase(Phosphotransferase) domain 1"/>
    <property type="match status" value="1"/>
</dbReference>
<keyword evidence="9" id="KW-0862">Zinc</keyword>
<evidence type="ECO:0000256" key="8">
    <source>
        <dbReference type="ARBA" id="ARBA00022777"/>
    </source>
</evidence>
<dbReference type="GO" id="GO:0005524">
    <property type="term" value="F:ATP binding"/>
    <property type="evidence" value="ECO:0007669"/>
    <property type="project" value="UniProtKB-UniRule"/>
</dbReference>
<dbReference type="Pfam" id="PF07714">
    <property type="entry name" value="PK_Tyr_Ser-Thr"/>
    <property type="match status" value="1"/>
</dbReference>
<evidence type="ECO:0000256" key="1">
    <source>
        <dbReference type="ARBA" id="ARBA00004123"/>
    </source>
</evidence>
<dbReference type="PROSITE" id="PS50011">
    <property type="entry name" value="PROTEIN_KINASE_DOM"/>
    <property type="match status" value="1"/>
</dbReference>
<dbReference type="Gene3D" id="3.30.200.20">
    <property type="entry name" value="Phosphorylase Kinase, domain 1"/>
    <property type="match status" value="1"/>
</dbReference>
<evidence type="ECO:0000259" key="18">
    <source>
        <dbReference type="PROSITE" id="PS50898"/>
    </source>
</evidence>
<evidence type="ECO:0000256" key="4">
    <source>
        <dbReference type="ARBA" id="ARBA00022527"/>
    </source>
</evidence>
<dbReference type="PROSITE" id="PS50898">
    <property type="entry name" value="RBD"/>
    <property type="match status" value="1"/>
</dbReference>
<dbReference type="InterPro" id="IPR009088">
    <property type="entry name" value="TFIIA_b-brl"/>
</dbReference>
<comment type="caution">
    <text evidence="19">The sequence shown here is derived from an EMBL/GenBank/DDBJ whole genome shotgun (WGS) entry which is preliminary data.</text>
</comment>
<dbReference type="InterPro" id="IPR009083">
    <property type="entry name" value="TFIIA_a-hlx"/>
</dbReference>
<evidence type="ECO:0000256" key="14">
    <source>
        <dbReference type="SAM" id="Coils"/>
    </source>
</evidence>
<dbReference type="FunFam" id="3.30.200.20:FF:000024">
    <property type="entry name" value="B-Raf proto-oncogene serine/threonine-protein kinase"/>
    <property type="match status" value="1"/>
</dbReference>
<keyword evidence="5" id="KW-0808">Transferase</keyword>
<dbReference type="PROSITE" id="PS00107">
    <property type="entry name" value="PROTEIN_KINASE_ATP"/>
    <property type="match status" value="1"/>
</dbReference>
<dbReference type="SMART" id="SM00220">
    <property type="entry name" value="S_TKc"/>
    <property type="match status" value="1"/>
</dbReference>
<dbReference type="OrthoDB" id="774951at2759"/>
<sequence length="786" mass="88800">MASSQDFNDDEVSNPSLNSPTRSMDSEDLQTLQETLQNMQSLISITRKNIEALNLKFADFQPPMYVSEYNELTSKLHGFLACEEELERKIRLEKENNSQVDTAIEPSVQQPNPQEEEISYPTVVPCSPFKSVIRAHLPNQQRTSVQVRPGLSVREALAKAMSLRKLSPDMCIVYKGDTKIQIAWDADISSLEGEEITVEINTNYPITTSISHNYARKTFFSLTYCECCRKLLFQGFYCRTCGYKFHQRCADQVPKLCQQIGEQTKYLQYLLAQGPEIAGILNPGDGQRYFNSPSPDPLLGRSSHPSLAQQCSTSVPNVYFNLVDQGSQSRDLSHNSPGASILIPSIGDPKTIHSTQVSPTKTIRSRPRARSADESSKKLTDIIRTARESIDDWEISNEELLKGQRIGSGSFGTVYKGHWHGPVAIKTLNVKNPTPAQLQAFKNEVAVLKKTRHVNILLFMGCVSEPELSIVTQWCEGSSLYKHLHVMEIKFELLHLIKVAHQIAQGMDYLHAKNIIHRDLKSNNIFLRDDLTVKIGDFGLATVKANWAGSQQFHQPAGSILWMAPEVIRMQDESPYSFQSDVYAFGIVLYELLTGLLPYGNIKNKDQILFMVGQGKLKPDFSKLRPDTPKGMRRLAKNCIKFQRDQRPLFKQILASLDSILYSLPKIQHSVSEPTLNSAQLQSDELLYEFFSIECLDELVEYGHLSTQLSAQVMLQFDKSINTALASRVKSKLQFKASKLNTYRFCDNVWTFMLSDVEFREIQEVAKVDKVKIVACDGKSYSYSVV</sequence>
<evidence type="ECO:0000256" key="9">
    <source>
        <dbReference type="ARBA" id="ARBA00022833"/>
    </source>
</evidence>
<dbReference type="InterPro" id="IPR046349">
    <property type="entry name" value="C1-like_sf"/>
</dbReference>
<dbReference type="CDD" id="cd10014">
    <property type="entry name" value="TFIIA_gamma_C"/>
    <property type="match status" value="1"/>
</dbReference>
<evidence type="ECO:0000256" key="7">
    <source>
        <dbReference type="ARBA" id="ARBA00022741"/>
    </source>
</evidence>
<dbReference type="PROSITE" id="PS50081">
    <property type="entry name" value="ZF_DAG_PE_2"/>
    <property type="match status" value="1"/>
</dbReference>
<evidence type="ECO:0000256" key="3">
    <source>
        <dbReference type="ARBA" id="ARBA00012513"/>
    </source>
</evidence>
<evidence type="ECO:0000256" key="12">
    <source>
        <dbReference type="ARBA" id="ARBA00023242"/>
    </source>
</evidence>
<feature type="domain" description="Protein kinase" evidence="16">
    <location>
        <begin position="400"/>
        <end position="661"/>
    </location>
</feature>
<keyword evidence="12" id="KW-0539">Nucleus</keyword>
<dbReference type="EMBL" id="CADEPI010000024">
    <property type="protein sequence ID" value="CAB3366174.1"/>
    <property type="molecule type" value="Genomic_DNA"/>
</dbReference>
<dbReference type="FunFam" id="1.10.510.10:FF:000036">
    <property type="entry name" value="RAF proto-oncogene serine/threonine-protein kinase"/>
    <property type="match status" value="1"/>
</dbReference>
<dbReference type="AlphaFoldDB" id="A0A8S1CBC2"/>
<name>A0A8S1CBC2_9INSE</name>
<dbReference type="InterPro" id="IPR029071">
    <property type="entry name" value="Ubiquitin-like_domsf"/>
</dbReference>
<dbReference type="Proteomes" id="UP000494165">
    <property type="component" value="Unassembled WGS sequence"/>
</dbReference>
<feature type="region of interest" description="Disordered" evidence="15">
    <location>
        <begin position="1"/>
        <end position="28"/>
    </location>
</feature>
<keyword evidence="11" id="KW-0804">Transcription</keyword>
<dbReference type="Pfam" id="PF02751">
    <property type="entry name" value="TFIIA_gamma_C"/>
    <property type="match status" value="1"/>
</dbReference>
<evidence type="ECO:0000256" key="6">
    <source>
        <dbReference type="ARBA" id="ARBA00022723"/>
    </source>
</evidence>
<dbReference type="SUPFAM" id="SSF50784">
    <property type="entry name" value="Transcription factor IIA (TFIIA), beta-barrel domain"/>
    <property type="match status" value="1"/>
</dbReference>
<dbReference type="CDD" id="cd01816">
    <property type="entry name" value="RBD_RAF"/>
    <property type="match status" value="1"/>
</dbReference>
<dbReference type="InterPro" id="IPR000719">
    <property type="entry name" value="Prot_kinase_dom"/>
</dbReference>
<keyword evidence="8" id="KW-0418">Kinase</keyword>
<dbReference type="GO" id="GO:0006950">
    <property type="term" value="P:response to stress"/>
    <property type="evidence" value="ECO:0007669"/>
    <property type="project" value="UniProtKB-ARBA"/>
</dbReference>
<feature type="coiled-coil region" evidence="14">
    <location>
        <begin position="29"/>
        <end position="56"/>
    </location>
</feature>
<dbReference type="InterPro" id="IPR011009">
    <property type="entry name" value="Kinase-like_dom_sf"/>
</dbReference>
<dbReference type="Pfam" id="PF00130">
    <property type="entry name" value="C1_1"/>
    <property type="match status" value="1"/>
</dbReference>
<accession>A0A8S1CBC2</accession>
<feature type="compositionally biased region" description="Polar residues" evidence="15">
    <location>
        <begin position="97"/>
        <end position="113"/>
    </location>
</feature>
<dbReference type="InterPro" id="IPR015871">
    <property type="entry name" value="TFIIA_gsu_C"/>
</dbReference>
<dbReference type="EC" id="2.7.11.1" evidence="3"/>
<dbReference type="PROSITE" id="PS00479">
    <property type="entry name" value="ZF_DAG_PE_1"/>
    <property type="match status" value="1"/>
</dbReference>
<dbReference type="CDD" id="cd14062">
    <property type="entry name" value="STKc_Raf"/>
    <property type="match status" value="1"/>
</dbReference>